<dbReference type="EMBL" id="BMUE01000003">
    <property type="protein sequence ID" value="GGW40812.1"/>
    <property type="molecule type" value="Genomic_DNA"/>
</dbReference>
<proteinExistence type="predicted"/>
<name>A0A918MNX2_9ACTN</name>
<dbReference type="InterPro" id="IPR036866">
    <property type="entry name" value="RibonucZ/Hydroxyglut_hydro"/>
</dbReference>
<feature type="region of interest" description="Disordered" evidence="1">
    <location>
        <begin position="34"/>
        <end position="59"/>
    </location>
</feature>
<protein>
    <submittedName>
        <fullName evidence="2">Uncharacterized protein</fullName>
    </submittedName>
</protein>
<evidence type="ECO:0000313" key="2">
    <source>
        <dbReference type="EMBL" id="GGW40812.1"/>
    </source>
</evidence>
<evidence type="ECO:0000313" key="3">
    <source>
        <dbReference type="Proteomes" id="UP000620224"/>
    </source>
</evidence>
<reference evidence="2" key="2">
    <citation type="submission" date="2020-09" db="EMBL/GenBank/DDBJ databases">
        <authorList>
            <person name="Sun Q."/>
            <person name="Ohkuma M."/>
        </authorList>
    </citation>
    <scope>NUCLEOTIDE SEQUENCE</scope>
    <source>
        <strain evidence="2">JCM 4490</strain>
    </source>
</reference>
<reference evidence="2" key="1">
    <citation type="journal article" date="2014" name="Int. J. Syst. Evol. Microbiol.">
        <title>Complete genome sequence of Corynebacterium casei LMG S-19264T (=DSM 44701T), isolated from a smear-ripened cheese.</title>
        <authorList>
            <consortium name="US DOE Joint Genome Institute (JGI-PGF)"/>
            <person name="Walter F."/>
            <person name="Albersmeier A."/>
            <person name="Kalinowski J."/>
            <person name="Ruckert C."/>
        </authorList>
    </citation>
    <scope>NUCLEOTIDE SEQUENCE</scope>
    <source>
        <strain evidence="2">JCM 4490</strain>
    </source>
</reference>
<dbReference type="Proteomes" id="UP000620224">
    <property type="component" value="Unassembled WGS sequence"/>
</dbReference>
<dbReference type="SUPFAM" id="SSF56281">
    <property type="entry name" value="Metallo-hydrolase/oxidoreductase"/>
    <property type="match status" value="1"/>
</dbReference>
<organism evidence="2 3">
    <name type="scientific">Streptomyces lucensis JCM 4490</name>
    <dbReference type="NCBI Taxonomy" id="1306176"/>
    <lineage>
        <taxon>Bacteria</taxon>
        <taxon>Bacillati</taxon>
        <taxon>Actinomycetota</taxon>
        <taxon>Actinomycetes</taxon>
        <taxon>Kitasatosporales</taxon>
        <taxon>Streptomycetaceae</taxon>
        <taxon>Streptomyces</taxon>
    </lineage>
</organism>
<sequence>MPLGFFHHERARALASLEVIGPLDAGALLPGHGPLHRGPVRAAAGQARERATRNARARP</sequence>
<keyword evidence="3" id="KW-1185">Reference proteome</keyword>
<evidence type="ECO:0000256" key="1">
    <source>
        <dbReference type="SAM" id="MobiDB-lite"/>
    </source>
</evidence>
<comment type="caution">
    <text evidence="2">The sequence shown here is derived from an EMBL/GenBank/DDBJ whole genome shotgun (WGS) entry which is preliminary data.</text>
</comment>
<accession>A0A918MNX2</accession>
<dbReference type="AlphaFoldDB" id="A0A918MNX2"/>
<gene>
    <name evidence="2" type="ORF">GCM10010503_16160</name>
</gene>